<evidence type="ECO:0000256" key="1">
    <source>
        <dbReference type="ARBA" id="ARBA00022490"/>
    </source>
</evidence>
<name>A0A6J5RXR6_9CAUD</name>
<dbReference type="EMBL" id="LR797331">
    <property type="protein sequence ID" value="CAB4203450.1"/>
    <property type="molecule type" value="Genomic_DNA"/>
</dbReference>
<protein>
    <submittedName>
        <fullName evidence="3">Uncharacterized protein</fullName>
    </submittedName>
</protein>
<sequence length="44" mass="4913">MDPIQQAYQEGFTAGQNCDQCPYPLQSDEESAWWNGFLDACGTP</sequence>
<keyword evidence="1" id="KW-0963">Cytoplasm</keyword>
<dbReference type="Gene3D" id="1.10.10.620">
    <property type="entry name" value="ribosome modulation factor like domain"/>
    <property type="match status" value="1"/>
</dbReference>
<gene>
    <name evidence="3" type="ORF">UFOVP1382_66</name>
</gene>
<accession>A0A6J5RXR6</accession>
<dbReference type="InterPro" id="IPR023200">
    <property type="entry name" value="RMF_sf"/>
</dbReference>
<dbReference type="InterPro" id="IPR007040">
    <property type="entry name" value="Ribosome_modulation_factor"/>
</dbReference>
<keyword evidence="2" id="KW-0810">Translation regulation</keyword>
<evidence type="ECO:0000256" key="2">
    <source>
        <dbReference type="ARBA" id="ARBA00022845"/>
    </source>
</evidence>
<organism evidence="3">
    <name type="scientific">uncultured Caudovirales phage</name>
    <dbReference type="NCBI Taxonomy" id="2100421"/>
    <lineage>
        <taxon>Viruses</taxon>
        <taxon>Duplodnaviria</taxon>
        <taxon>Heunggongvirae</taxon>
        <taxon>Uroviricota</taxon>
        <taxon>Caudoviricetes</taxon>
        <taxon>Peduoviridae</taxon>
        <taxon>Maltschvirus</taxon>
        <taxon>Maltschvirus maltsch</taxon>
    </lineage>
</organism>
<evidence type="ECO:0000313" key="3">
    <source>
        <dbReference type="EMBL" id="CAB4203450.1"/>
    </source>
</evidence>
<dbReference type="Pfam" id="PF04957">
    <property type="entry name" value="RMF"/>
    <property type="match status" value="1"/>
</dbReference>
<reference evidence="3" key="1">
    <citation type="submission" date="2020-05" db="EMBL/GenBank/DDBJ databases">
        <authorList>
            <person name="Chiriac C."/>
            <person name="Salcher M."/>
            <person name="Ghai R."/>
            <person name="Kavagutti S V."/>
        </authorList>
    </citation>
    <scope>NUCLEOTIDE SEQUENCE</scope>
</reference>
<proteinExistence type="predicted"/>